<evidence type="ECO:0000313" key="9">
    <source>
        <dbReference type="Proteomes" id="UP000603640"/>
    </source>
</evidence>
<dbReference type="EMBL" id="JACRVF010000004">
    <property type="protein sequence ID" value="MBC5994264.1"/>
    <property type="molecule type" value="Genomic_DNA"/>
</dbReference>
<dbReference type="GO" id="GO:0032259">
    <property type="term" value="P:methylation"/>
    <property type="evidence" value="ECO:0007669"/>
    <property type="project" value="UniProtKB-KW"/>
</dbReference>
<dbReference type="InterPro" id="IPR019874">
    <property type="entry name" value="RF_methyltr_PrmC"/>
</dbReference>
<feature type="binding site" evidence="5">
    <location>
        <begin position="190"/>
        <end position="193"/>
    </location>
    <ligand>
        <name>substrate</name>
    </ligand>
</feature>
<evidence type="ECO:0000256" key="3">
    <source>
        <dbReference type="ARBA" id="ARBA00022691"/>
    </source>
</evidence>
<protein>
    <recommendedName>
        <fullName evidence="5">Release factor glutamine methyltransferase</fullName>
        <shortName evidence="5">RF MTase</shortName>
        <ecNumber evidence="5">2.1.1.297</ecNumber>
    </recommendedName>
    <alternativeName>
        <fullName evidence="5">N5-glutamine methyltransferase PrmC</fullName>
    </alternativeName>
    <alternativeName>
        <fullName evidence="5">Protein-(glutamine-N5) MTase PrmC</fullName>
    </alternativeName>
    <alternativeName>
        <fullName evidence="5">Protein-glutamine N-methyltransferase PrmC</fullName>
    </alternativeName>
</protein>
<dbReference type="HAMAP" id="MF_02126">
    <property type="entry name" value="RF_methyltr_PrmC"/>
    <property type="match status" value="1"/>
</dbReference>
<dbReference type="InterPro" id="IPR029063">
    <property type="entry name" value="SAM-dependent_MTases_sf"/>
</dbReference>
<dbReference type="Pfam" id="PF17827">
    <property type="entry name" value="PrmC_N"/>
    <property type="match status" value="1"/>
</dbReference>
<comment type="function">
    <text evidence="5">Methylates the class 1 translation termination release factors RF1/PrfA and RF2/PrfB on the glutamine residue of the universally conserved GGQ motif.</text>
</comment>
<comment type="caution">
    <text evidence="5">Lacks conserved residue(s) required for the propagation of feature annotation.</text>
</comment>
<comment type="catalytic activity">
    <reaction evidence="4 5">
        <text>L-glutaminyl-[peptide chain release factor] + S-adenosyl-L-methionine = N(5)-methyl-L-glutaminyl-[peptide chain release factor] + S-adenosyl-L-homocysteine + H(+)</text>
        <dbReference type="Rhea" id="RHEA:42896"/>
        <dbReference type="Rhea" id="RHEA-COMP:10271"/>
        <dbReference type="Rhea" id="RHEA-COMP:10272"/>
        <dbReference type="ChEBI" id="CHEBI:15378"/>
        <dbReference type="ChEBI" id="CHEBI:30011"/>
        <dbReference type="ChEBI" id="CHEBI:57856"/>
        <dbReference type="ChEBI" id="CHEBI:59789"/>
        <dbReference type="ChEBI" id="CHEBI:61891"/>
        <dbReference type="EC" id="2.1.1.297"/>
    </reaction>
</comment>
<dbReference type="InterPro" id="IPR004556">
    <property type="entry name" value="HemK-like"/>
</dbReference>
<dbReference type="PANTHER" id="PTHR18895">
    <property type="entry name" value="HEMK METHYLTRANSFERASE"/>
    <property type="match status" value="1"/>
</dbReference>
<keyword evidence="3 5" id="KW-0949">S-adenosyl-L-methionine</keyword>
<organism evidence="8 9">
    <name type="scientific">Pontibacter cellulosilyticus</name>
    <dbReference type="NCBI Taxonomy" id="1720253"/>
    <lineage>
        <taxon>Bacteria</taxon>
        <taxon>Pseudomonadati</taxon>
        <taxon>Bacteroidota</taxon>
        <taxon>Cytophagia</taxon>
        <taxon>Cytophagales</taxon>
        <taxon>Hymenobacteraceae</taxon>
        <taxon>Pontibacter</taxon>
    </lineage>
</organism>
<feature type="domain" description="Release factor glutamine methyltransferase N-terminal" evidence="7">
    <location>
        <begin position="8"/>
        <end position="76"/>
    </location>
</feature>
<evidence type="ECO:0000256" key="4">
    <source>
        <dbReference type="ARBA" id="ARBA00048391"/>
    </source>
</evidence>
<dbReference type="Proteomes" id="UP000603640">
    <property type="component" value="Unassembled WGS sequence"/>
</dbReference>
<dbReference type="SUPFAM" id="SSF53335">
    <property type="entry name" value="S-adenosyl-L-methionine-dependent methyltransferases"/>
    <property type="match status" value="1"/>
</dbReference>
<evidence type="ECO:0000256" key="1">
    <source>
        <dbReference type="ARBA" id="ARBA00022603"/>
    </source>
</evidence>
<name>A0A923N8Q1_9BACT</name>
<comment type="caution">
    <text evidence="8">The sequence shown here is derived from an EMBL/GenBank/DDBJ whole genome shotgun (WGS) entry which is preliminary data.</text>
</comment>
<gene>
    <name evidence="5 8" type="primary">prmC</name>
    <name evidence="8" type="ORF">H8S84_15560</name>
</gene>
<evidence type="ECO:0000256" key="5">
    <source>
        <dbReference type="HAMAP-Rule" id="MF_02126"/>
    </source>
</evidence>
<sequence>MATVQETRQYIRENIQEAYPEPEAGAIAQRLLEHVLQKSKLELSLKKDKPLTQEQEEQVKQAVTRLQESEPIQYVLEEVYFYDLDLFIDKRALIPRPETEELVDLVVKEHAGQRGLHVLDICTGSGCIPLALAANLNVEQVYGLEVSNGALEVAQINATKYNLPVRWLHQDVFEPVQSIAPASLDILTSNPPYVLEMEKEQMRANVLKYEPHLALFVLNNDPLRYYKRITELGLDLLKEGGKLYFEINERYGQEVKQLLLESGYKSAEVIKDLFGKDRMVKAVK</sequence>
<feature type="binding site" evidence="5">
    <location>
        <position position="190"/>
    </location>
    <ligand>
        <name>S-adenosyl-L-methionine</name>
        <dbReference type="ChEBI" id="CHEBI:59789"/>
    </ligand>
</feature>
<dbReference type="NCBIfam" id="TIGR03534">
    <property type="entry name" value="RF_mod_PrmC"/>
    <property type="match status" value="1"/>
</dbReference>
<dbReference type="Gene3D" id="3.40.50.150">
    <property type="entry name" value="Vaccinia Virus protein VP39"/>
    <property type="match status" value="1"/>
</dbReference>
<dbReference type="Gene3D" id="1.10.8.10">
    <property type="entry name" value="DNA helicase RuvA subunit, C-terminal domain"/>
    <property type="match status" value="1"/>
</dbReference>
<evidence type="ECO:0000256" key="2">
    <source>
        <dbReference type="ARBA" id="ARBA00022679"/>
    </source>
</evidence>
<keyword evidence="9" id="KW-1185">Reference proteome</keyword>
<proteinExistence type="inferred from homology"/>
<evidence type="ECO:0000259" key="7">
    <source>
        <dbReference type="Pfam" id="PF17827"/>
    </source>
</evidence>
<dbReference type="GO" id="GO:0102559">
    <property type="term" value="F:peptide chain release factor N(5)-glutamine methyltransferase activity"/>
    <property type="evidence" value="ECO:0007669"/>
    <property type="project" value="UniProtKB-EC"/>
</dbReference>
<dbReference type="AlphaFoldDB" id="A0A923N8Q1"/>
<accession>A0A923N8Q1</accession>
<dbReference type="PANTHER" id="PTHR18895:SF74">
    <property type="entry name" value="MTRF1L RELEASE FACTOR GLUTAMINE METHYLTRANSFERASE"/>
    <property type="match status" value="1"/>
</dbReference>
<evidence type="ECO:0000259" key="6">
    <source>
        <dbReference type="Pfam" id="PF05175"/>
    </source>
</evidence>
<dbReference type="InterPro" id="IPR040758">
    <property type="entry name" value="PrmC_N"/>
</dbReference>
<feature type="domain" description="Methyltransferase small" evidence="6">
    <location>
        <begin position="114"/>
        <end position="200"/>
    </location>
</feature>
<dbReference type="EC" id="2.1.1.297" evidence="5"/>
<dbReference type="InterPro" id="IPR007848">
    <property type="entry name" value="Small_mtfrase_dom"/>
</dbReference>
<dbReference type="RefSeq" id="WP_187068270.1">
    <property type="nucleotide sequence ID" value="NZ_JACRVF010000004.1"/>
</dbReference>
<reference evidence="8" key="1">
    <citation type="submission" date="2020-08" db="EMBL/GenBank/DDBJ databases">
        <title>Pontibacter sp. SD6 16S ribosomal RNA gene Genome sequencing and assembly.</title>
        <authorList>
            <person name="Kang M."/>
        </authorList>
    </citation>
    <scope>NUCLEOTIDE SEQUENCE</scope>
    <source>
        <strain evidence="8">SD6</strain>
    </source>
</reference>
<dbReference type="Pfam" id="PF05175">
    <property type="entry name" value="MTS"/>
    <property type="match status" value="1"/>
</dbReference>
<dbReference type="InterPro" id="IPR050320">
    <property type="entry name" value="N5-glutamine_MTase"/>
</dbReference>
<dbReference type="NCBIfam" id="TIGR00536">
    <property type="entry name" value="hemK_fam"/>
    <property type="match status" value="1"/>
</dbReference>
<comment type="similarity">
    <text evidence="5">Belongs to the protein N5-glutamine methyltransferase family. PrmC subfamily.</text>
</comment>
<dbReference type="CDD" id="cd02440">
    <property type="entry name" value="AdoMet_MTases"/>
    <property type="match status" value="1"/>
</dbReference>
<keyword evidence="1 5" id="KW-0489">Methyltransferase</keyword>
<keyword evidence="2 5" id="KW-0808">Transferase</keyword>
<feature type="binding site" evidence="5">
    <location>
        <position position="145"/>
    </location>
    <ligand>
        <name>S-adenosyl-L-methionine</name>
        <dbReference type="ChEBI" id="CHEBI:59789"/>
    </ligand>
</feature>
<evidence type="ECO:0000313" key="8">
    <source>
        <dbReference type="EMBL" id="MBC5994264.1"/>
    </source>
</evidence>